<organism evidence="9 10">
    <name type="scientific">Cichlidogyrus casuarinus</name>
    <dbReference type="NCBI Taxonomy" id="1844966"/>
    <lineage>
        <taxon>Eukaryota</taxon>
        <taxon>Metazoa</taxon>
        <taxon>Spiralia</taxon>
        <taxon>Lophotrochozoa</taxon>
        <taxon>Platyhelminthes</taxon>
        <taxon>Monogenea</taxon>
        <taxon>Monopisthocotylea</taxon>
        <taxon>Dactylogyridea</taxon>
        <taxon>Ancyrocephalidae</taxon>
        <taxon>Cichlidogyrus</taxon>
    </lineage>
</organism>
<proteinExistence type="inferred from homology"/>
<accession>A0ABD2Q920</accession>
<dbReference type="PANTHER" id="PTHR13924:SF10">
    <property type="entry name" value="TRANSFORMING ACIDIC COILED-COIL PROTEIN, ISOFORM K"/>
    <property type="match status" value="1"/>
</dbReference>
<dbReference type="Gene3D" id="1.20.5.1700">
    <property type="match status" value="1"/>
</dbReference>
<dbReference type="Pfam" id="PF05010">
    <property type="entry name" value="TACC_C"/>
    <property type="match status" value="1"/>
</dbReference>
<reference evidence="9 10" key="1">
    <citation type="submission" date="2024-11" db="EMBL/GenBank/DDBJ databases">
        <title>Adaptive evolution of stress response genes in parasites aligns with host niche diversity.</title>
        <authorList>
            <person name="Hahn C."/>
            <person name="Resl P."/>
        </authorList>
    </citation>
    <scope>NUCLEOTIDE SEQUENCE [LARGE SCALE GENOMIC DNA]</scope>
    <source>
        <strain evidence="9">EGGRZ-B1_66</strain>
        <tissue evidence="9">Body</tissue>
    </source>
</reference>
<gene>
    <name evidence="9" type="primary">TACC2</name>
    <name evidence="9" type="ORF">Ciccas_005441</name>
</gene>
<comment type="similarity">
    <text evidence="2">Belongs to the TACC family.</text>
</comment>
<dbReference type="EMBL" id="JBJKFK010000639">
    <property type="protein sequence ID" value="KAL3315913.1"/>
    <property type="molecule type" value="Genomic_DNA"/>
</dbReference>
<evidence type="ECO:0000256" key="6">
    <source>
        <dbReference type="ARBA" id="ARBA00023212"/>
    </source>
</evidence>
<evidence type="ECO:0000256" key="7">
    <source>
        <dbReference type="SAM" id="Coils"/>
    </source>
</evidence>
<comment type="caution">
    <text evidence="9">The sequence shown here is derived from an EMBL/GenBank/DDBJ whole genome shotgun (WGS) entry which is preliminary data.</text>
</comment>
<protein>
    <submittedName>
        <fullName evidence="9">Transforming acidic coiled-coil-containing protein 2</fullName>
    </submittedName>
</protein>
<keyword evidence="10" id="KW-1185">Reference proteome</keyword>
<evidence type="ECO:0000313" key="10">
    <source>
        <dbReference type="Proteomes" id="UP001626550"/>
    </source>
</evidence>
<evidence type="ECO:0000313" key="9">
    <source>
        <dbReference type="EMBL" id="KAL3315913.1"/>
    </source>
</evidence>
<comment type="subcellular location">
    <subcellularLocation>
        <location evidence="1">Cytoplasm</location>
        <location evidence="1">Cytoskeleton</location>
    </subcellularLocation>
</comment>
<evidence type="ECO:0000256" key="5">
    <source>
        <dbReference type="ARBA" id="ARBA00023054"/>
    </source>
</evidence>
<evidence type="ECO:0000259" key="8">
    <source>
        <dbReference type="Pfam" id="PF05010"/>
    </source>
</evidence>
<name>A0ABD2Q920_9PLAT</name>
<dbReference type="AlphaFoldDB" id="A0ABD2Q920"/>
<feature type="domain" description="Transforming acidic coiled-coil-containing protein C-terminal" evidence="8">
    <location>
        <begin position="132"/>
        <end position="302"/>
    </location>
</feature>
<evidence type="ECO:0000256" key="2">
    <source>
        <dbReference type="ARBA" id="ARBA00009423"/>
    </source>
</evidence>
<evidence type="ECO:0000256" key="3">
    <source>
        <dbReference type="ARBA" id="ARBA00022490"/>
    </source>
</evidence>
<dbReference type="InterPro" id="IPR007707">
    <property type="entry name" value="TACC_C"/>
</dbReference>
<dbReference type="Proteomes" id="UP001626550">
    <property type="component" value="Unassembled WGS sequence"/>
</dbReference>
<keyword evidence="4" id="KW-0597">Phosphoprotein</keyword>
<evidence type="ECO:0000256" key="1">
    <source>
        <dbReference type="ARBA" id="ARBA00004245"/>
    </source>
</evidence>
<sequence>MSENDPSSNKGGYQINWDEIDENTNPFATKSKILPVPDQTVSGSYDFDASENGDVPEMDLKTPMQMNNNQPQFNDLNSSSAEPTVENISVLKGSYDLNQSQVITPRDKFALTESLSLPGVSVPVANNHCDEDKEKLQARIEELTFCILEYQRSLQYMLDQKEKVETKKNDPIAHIIAERDQTVKELATLEKAFTELCGRFDRAKYVIDTYKDNEIKLQASLQKMNEWLHRNESKTNLMQKNFEEEIHRMNEKCTQQKQCYESDLALVTANLKMSELKIKNLESDLASQKQTTAELTAICDDLLNRYNPQAD</sequence>
<dbReference type="PANTHER" id="PTHR13924">
    <property type="entry name" value="TRANSFORMING ACIDIC COILED-COIL CONTAINING PROTEIN 1/2"/>
    <property type="match status" value="1"/>
</dbReference>
<dbReference type="GO" id="GO:0005856">
    <property type="term" value="C:cytoskeleton"/>
    <property type="evidence" value="ECO:0007669"/>
    <property type="project" value="UniProtKB-SubCell"/>
</dbReference>
<keyword evidence="5 7" id="KW-0175">Coiled coil</keyword>
<keyword evidence="3" id="KW-0963">Cytoplasm</keyword>
<feature type="coiled-coil region" evidence="7">
    <location>
        <begin position="264"/>
        <end position="298"/>
    </location>
</feature>
<keyword evidence="6" id="KW-0206">Cytoskeleton</keyword>
<dbReference type="InterPro" id="IPR039915">
    <property type="entry name" value="TACC"/>
</dbReference>
<evidence type="ECO:0000256" key="4">
    <source>
        <dbReference type="ARBA" id="ARBA00022553"/>
    </source>
</evidence>